<keyword evidence="6" id="KW-1185">Reference proteome</keyword>
<dbReference type="Proteomes" id="UP000515908">
    <property type="component" value="Chromosome 22"/>
</dbReference>
<dbReference type="PANTHER" id="PTHR22870:SF462">
    <property type="entry name" value="BTB DOMAIN-CONTAINING PROTEIN"/>
    <property type="match status" value="1"/>
</dbReference>
<dbReference type="GO" id="GO:0051260">
    <property type="term" value="P:protein homooligomerization"/>
    <property type="evidence" value="ECO:0007669"/>
    <property type="project" value="InterPro"/>
</dbReference>
<dbReference type="InterPro" id="IPR000210">
    <property type="entry name" value="BTB/POZ_dom"/>
</dbReference>
<protein>
    <submittedName>
        <fullName evidence="5">BTB/POZ domain/Regulator of chromosome condensation (RCC1) repeat, putative</fullName>
    </submittedName>
</protein>
<dbReference type="SMART" id="SM00225">
    <property type="entry name" value="BTB"/>
    <property type="match status" value="1"/>
</dbReference>
<dbReference type="InterPro" id="IPR011333">
    <property type="entry name" value="SKP1/BTB/POZ_sf"/>
</dbReference>
<proteinExistence type="predicted"/>
<dbReference type="SUPFAM" id="SSF54695">
    <property type="entry name" value="POZ domain"/>
    <property type="match status" value="1"/>
</dbReference>
<gene>
    <name evidence="5" type="ORF">ADEAN_000929000</name>
</gene>
<feature type="repeat" description="RCC1" evidence="2">
    <location>
        <begin position="483"/>
        <end position="538"/>
    </location>
</feature>
<feature type="repeat" description="RCC1" evidence="2">
    <location>
        <begin position="184"/>
        <end position="236"/>
    </location>
</feature>
<dbReference type="Gene3D" id="2.130.10.30">
    <property type="entry name" value="Regulator of chromosome condensation 1/beta-lactamase-inhibitor protein II"/>
    <property type="match status" value="2"/>
</dbReference>
<dbReference type="PRINTS" id="PR00633">
    <property type="entry name" value="RCCNDNSATION"/>
</dbReference>
<dbReference type="PANTHER" id="PTHR22870">
    <property type="entry name" value="REGULATOR OF CHROMOSOME CONDENSATION"/>
    <property type="match status" value="1"/>
</dbReference>
<evidence type="ECO:0000256" key="2">
    <source>
        <dbReference type="PROSITE-ProRule" id="PRU00235"/>
    </source>
</evidence>
<dbReference type="PROSITE" id="PS50012">
    <property type="entry name" value="RCC1_3"/>
    <property type="match status" value="6"/>
</dbReference>
<feature type="domain" description="BTB" evidence="4">
    <location>
        <begin position="67"/>
        <end position="183"/>
    </location>
</feature>
<dbReference type="InterPro" id="IPR058923">
    <property type="entry name" value="RCC1-like_dom"/>
</dbReference>
<dbReference type="EMBL" id="LR877166">
    <property type="protein sequence ID" value="CAD2221755.1"/>
    <property type="molecule type" value="Genomic_DNA"/>
</dbReference>
<reference evidence="5 6" key="1">
    <citation type="submission" date="2020-08" db="EMBL/GenBank/DDBJ databases">
        <authorList>
            <person name="Newling K."/>
            <person name="Davey J."/>
            <person name="Forrester S."/>
        </authorList>
    </citation>
    <scope>NUCLEOTIDE SEQUENCE [LARGE SCALE GENOMIC DNA]</scope>
    <source>
        <strain evidence="6">Crithidia deanei Carvalho (ATCC PRA-265)</strain>
    </source>
</reference>
<feature type="repeat" description="RCC1" evidence="2">
    <location>
        <begin position="299"/>
        <end position="356"/>
    </location>
</feature>
<dbReference type="Gene3D" id="3.30.710.10">
    <property type="entry name" value="Potassium Channel Kv1.1, Chain A"/>
    <property type="match status" value="1"/>
</dbReference>
<evidence type="ECO:0000259" key="4">
    <source>
        <dbReference type="SMART" id="SM00225"/>
    </source>
</evidence>
<dbReference type="InterPro" id="IPR051210">
    <property type="entry name" value="Ub_ligase/GEF_domain"/>
</dbReference>
<dbReference type="InterPro" id="IPR003131">
    <property type="entry name" value="T1-type_BTB"/>
</dbReference>
<accession>A0A7G2CQK5</accession>
<dbReference type="Pfam" id="PF25390">
    <property type="entry name" value="WD40_RLD"/>
    <property type="match status" value="1"/>
</dbReference>
<name>A0A7G2CQK5_9TRYP</name>
<dbReference type="AlphaFoldDB" id="A0A7G2CQK5"/>
<feature type="repeat" description="RCC1" evidence="2">
    <location>
        <begin position="237"/>
        <end position="298"/>
    </location>
</feature>
<dbReference type="Pfam" id="PF02214">
    <property type="entry name" value="BTB_2"/>
    <property type="match status" value="1"/>
</dbReference>
<keyword evidence="1" id="KW-0677">Repeat</keyword>
<evidence type="ECO:0000256" key="1">
    <source>
        <dbReference type="ARBA" id="ARBA00022737"/>
    </source>
</evidence>
<dbReference type="VEuPathDB" id="TriTrypDB:ADEAN_000929000"/>
<evidence type="ECO:0000313" key="6">
    <source>
        <dbReference type="Proteomes" id="UP000515908"/>
    </source>
</evidence>
<evidence type="ECO:0000256" key="3">
    <source>
        <dbReference type="SAM" id="MobiDB-lite"/>
    </source>
</evidence>
<evidence type="ECO:0000313" key="5">
    <source>
        <dbReference type="EMBL" id="CAD2221755.1"/>
    </source>
</evidence>
<sequence length="667" mass="71830">MNINADNDGEDINVTHETTASTSGVDPPPPSSPHITGEEGLAYPQERAPRPFATSHADPVCRGGGSEWVRLVVGGRPFATTFSTLCDREETVLSAMCAPLRQRRATSGEVSGEGPTIPVDQDAEGSLLLDVDPDHFAPILNYLRHGILSIPPTVSVSGVLAVAHYLNVQGVVRQLSAQHQRRRQLMFSWGSGSCGELGSQQLQHCPRPASVKIAPHGHTVVQVALGANYSMVLTQSGRVYTFGNGDWGQLGLGTIHRQEATPDRPSVVMVPRSVPLFEQLPARSVASGYAFAMAIATHHRVYFWGNNNHGQSGLGPSYFDPQYKKIETPRLVESLEGKEITQLSCGSFFSLALSEGGSVYSWGLVECLGIGSPQEVLERFRGSPSLAESYSSERRPVVLTPQLVVFPEQDSPITHLHAGQWHSGAINRRGQLFTWGVGYQGRLGHRSKDPAYRPTQVKGALEAHRVVGVSCGSFHTAALTEGGLVFCWGDNSNGQCGSRNRAEAVLAPYRVVALEFVAGGVARGVSCGRQHTAVVMEGPQPGCPRGCCDHNGETGASHQQVYVFGEGGITPRALPTDNEEDPDGVAPGPLEGQPIIEKQFQLVPGLLQYNVQKAVSGLHHSFLFAEDLPTTSVEYLRAGEALHPSPSLKDSVYYHFPTNQVVKSQLR</sequence>
<dbReference type="PROSITE" id="PS00626">
    <property type="entry name" value="RCC1_2"/>
    <property type="match status" value="1"/>
</dbReference>
<feature type="region of interest" description="Disordered" evidence="3">
    <location>
        <begin position="18"/>
        <end position="39"/>
    </location>
</feature>
<dbReference type="InterPro" id="IPR009091">
    <property type="entry name" value="RCC1/BLIP-II"/>
</dbReference>
<organism evidence="5 6">
    <name type="scientific">Angomonas deanei</name>
    <dbReference type="NCBI Taxonomy" id="59799"/>
    <lineage>
        <taxon>Eukaryota</taxon>
        <taxon>Discoba</taxon>
        <taxon>Euglenozoa</taxon>
        <taxon>Kinetoplastea</taxon>
        <taxon>Metakinetoplastina</taxon>
        <taxon>Trypanosomatida</taxon>
        <taxon>Trypanosomatidae</taxon>
        <taxon>Strigomonadinae</taxon>
        <taxon>Angomonas</taxon>
    </lineage>
</organism>
<dbReference type="InterPro" id="IPR000408">
    <property type="entry name" value="Reg_chr_condens"/>
</dbReference>
<feature type="repeat" description="RCC1" evidence="2">
    <location>
        <begin position="357"/>
        <end position="429"/>
    </location>
</feature>
<feature type="repeat" description="RCC1" evidence="2">
    <location>
        <begin position="430"/>
        <end position="482"/>
    </location>
</feature>
<dbReference type="SUPFAM" id="SSF50985">
    <property type="entry name" value="RCC1/BLIP-II"/>
    <property type="match status" value="1"/>
</dbReference>